<dbReference type="SUPFAM" id="SSF58087">
    <property type="entry name" value="Variant surface glycoprotein (N-terminal domain)"/>
    <property type="match status" value="1"/>
</dbReference>
<dbReference type="PaxDb" id="5691-EAN80665"/>
<evidence type="ECO:0000256" key="4">
    <source>
        <dbReference type="ARBA" id="ARBA00022622"/>
    </source>
</evidence>
<dbReference type="GeneID" id="3664711"/>
<proteinExistence type="predicted"/>
<evidence type="ECO:0000256" key="5">
    <source>
        <dbReference type="ARBA" id="ARBA00023136"/>
    </source>
</evidence>
<dbReference type="RefSeq" id="XP_829777.1">
    <property type="nucleotide sequence ID" value="XM_824684.1"/>
</dbReference>
<evidence type="ECO:0000256" key="8">
    <source>
        <dbReference type="SAM" id="MobiDB-lite"/>
    </source>
</evidence>
<feature type="compositionally biased region" description="Basic and acidic residues" evidence="8">
    <location>
        <begin position="441"/>
        <end position="456"/>
    </location>
</feature>
<evidence type="ECO:0000313" key="10">
    <source>
        <dbReference type="EMBL" id="EAN80665.1"/>
    </source>
</evidence>
<feature type="domain" description="Trypanosome variant surface glycoprotein C-terminal" evidence="9">
    <location>
        <begin position="430"/>
        <end position="519"/>
    </location>
</feature>
<gene>
    <name evidence="10" type="ORF">Tb11.v4.0021</name>
</gene>
<dbReference type="KEGG" id="tbr:Tb11.v4.0021"/>
<keyword evidence="6" id="KW-0325">Glycoprotein</keyword>
<comment type="subcellular location">
    <subcellularLocation>
        <location evidence="2">Cell membrane</location>
        <topology evidence="2">Lipid-anchor</topology>
        <topology evidence="2">GPI-anchor</topology>
    </subcellularLocation>
</comment>
<evidence type="ECO:0000259" key="9">
    <source>
        <dbReference type="Pfam" id="PF10659"/>
    </source>
</evidence>
<evidence type="ECO:0000256" key="1">
    <source>
        <dbReference type="ARBA" id="ARBA00002523"/>
    </source>
</evidence>
<keyword evidence="5" id="KW-0472">Membrane</keyword>
<reference evidence="10 11" key="1">
    <citation type="journal article" date="2005" name="Science">
        <title>Comparative genomics of trypanosomatid parasitic protozoa.</title>
        <authorList>
            <person name="El-Sayed N.M."/>
            <person name="Myler P.J."/>
            <person name="Blandin G."/>
            <person name="Berriman M."/>
            <person name="Crabtree J."/>
            <person name="Aggarwal G."/>
            <person name="Caler E."/>
            <person name="Renauld H."/>
            <person name="Worthey E.A."/>
            <person name="Hertz-Fowler C."/>
            <person name="Ghedin E."/>
            <person name="Peacock C."/>
            <person name="Bartholomeu D.C."/>
            <person name="Haas B.J."/>
            <person name="Tran A.N."/>
            <person name="Wortman J.R."/>
            <person name="Alsmark U.C."/>
            <person name="Angiuoli S."/>
            <person name="Anupama A."/>
            <person name="Badger J."/>
            <person name="Bringaud F."/>
            <person name="Cadag E."/>
            <person name="Carlton J.M."/>
            <person name="Cerqueira G.C."/>
            <person name="Creasy T."/>
            <person name="Delcher A.L."/>
            <person name="Djikeng A."/>
            <person name="Embley T.M."/>
            <person name="Hauser C."/>
            <person name="Ivens A.C."/>
            <person name="Kummerfeld S.K."/>
            <person name="Pereira-Leal J.B."/>
            <person name="Nilsson D."/>
            <person name="Peterson J."/>
            <person name="Salzberg S.L."/>
            <person name="Shallom J."/>
            <person name="Silva J.C."/>
            <person name="Sundaram J."/>
            <person name="Westenberger S."/>
            <person name="White O."/>
            <person name="Melville S.E."/>
            <person name="Donelson J.E."/>
            <person name="Andersson B."/>
            <person name="Stuart K.D."/>
            <person name="Hall N."/>
        </authorList>
    </citation>
    <scope>NUCLEOTIDE SEQUENCE [LARGE SCALE GENOMIC DNA]</scope>
    <source>
        <strain evidence="10 11">927/4 GUTat10.1</strain>
    </source>
</reference>
<evidence type="ECO:0000256" key="7">
    <source>
        <dbReference type="ARBA" id="ARBA00023288"/>
    </source>
</evidence>
<dbReference type="InParanoid" id="Q380W6"/>
<organism evidence="10 11">
    <name type="scientific">Trypanosoma brucei brucei (strain 927/4 GUTat10.1)</name>
    <dbReference type="NCBI Taxonomy" id="185431"/>
    <lineage>
        <taxon>Eukaryota</taxon>
        <taxon>Discoba</taxon>
        <taxon>Euglenozoa</taxon>
        <taxon>Kinetoplastea</taxon>
        <taxon>Metakinetoplastina</taxon>
        <taxon>Trypanosomatida</taxon>
        <taxon>Trypanosomatidae</taxon>
        <taxon>Trypanosoma</taxon>
    </lineage>
</organism>
<comment type="function">
    <text evidence="1">VSG forms a coat on the surface of the parasite. The trypanosome evades the immune response of the host by expressing a series of antigenically distinct VSGs from an estimated 1000 VSG genes.</text>
</comment>
<keyword evidence="4" id="KW-0336">GPI-anchor</keyword>
<keyword evidence="3" id="KW-1003">Cell membrane</keyword>
<keyword evidence="11" id="KW-1185">Reference proteome</keyword>
<dbReference type="Proteomes" id="UP000008524">
    <property type="component" value="Chromosome 11"/>
</dbReference>
<dbReference type="GO" id="GO:0005886">
    <property type="term" value="C:plasma membrane"/>
    <property type="evidence" value="ECO:0007669"/>
    <property type="project" value="UniProtKB-SubCell"/>
</dbReference>
<evidence type="ECO:0000313" key="11">
    <source>
        <dbReference type="Proteomes" id="UP000008524"/>
    </source>
</evidence>
<protein>
    <submittedName>
        <fullName evidence="10">Variant surface glycoprotein (VSG), putative</fullName>
    </submittedName>
</protein>
<sequence>MAQRSKAAGQIKAQTLTAIAGLVVAAKTLGLASPTADRAAAAATDPCKAIWYLDKLSDHIRGLLSRGEENRLNLENQAEQLQLAYISTANGHKKIGYGILLALATDRLAQQAASIQQAKRPMTAATQKLANLSATLTTLLRMQNRHQKMTATPTKGTAVATITGSAAVTCTYTGQTQQAATPLCQFPPEGEDKLGADKITLTDLTKLPYPTQKYTDELQADIYAFWKGTVTNTASTAAGTPYCSNDSPTYNNGNIGGTNAIGAIIIPKPHAPEMAPNSLFTSENSQECVQPTTDKGPYLDAKTAVLHAVCEAQKATLTITSSALDAKLADFKSDGQHASYTLAAMKGQGLLAATATEIDKTKAEEFLKVVFGTKDSAIEDDFIKPLSANKLSFAGKGKEQKEEANKIAKSNNAGIAIAFFAGQASKAEATKSSGEQAAVDPSKKSDSEDKTEEKRNGGNTGKPVCSTIQNQTECEAVQGTPTPGKKKVCGWIEDKCQDSSILVNKHLDLTMVAAFISFVGF</sequence>
<evidence type="ECO:0000256" key="3">
    <source>
        <dbReference type="ARBA" id="ARBA00022475"/>
    </source>
</evidence>
<evidence type="ECO:0000256" key="2">
    <source>
        <dbReference type="ARBA" id="ARBA00004609"/>
    </source>
</evidence>
<keyword evidence="7" id="KW-0449">Lipoprotein</keyword>
<dbReference type="VEuPathDB" id="TriTrypDB:Tb927.11.18430"/>
<reference evidence="10 11" key="2">
    <citation type="journal article" date="2005" name="Science">
        <title>The genome of the African trypanosome Trypanosoma brucei.</title>
        <authorList>
            <person name="Berriman M."/>
            <person name="Ghedin E."/>
            <person name="Hertz-Fowler C."/>
            <person name="Blandin G."/>
            <person name="Renauld H."/>
            <person name="Bartholomeu D.C."/>
            <person name="Lennard N.J."/>
            <person name="Caler E."/>
            <person name="Hamlin N.E."/>
            <person name="Haas B."/>
            <person name="Bohme U."/>
            <person name="Hannick L."/>
            <person name="Aslett M.A."/>
            <person name="Shallom J."/>
            <person name="Marcello L."/>
            <person name="Hou L."/>
            <person name="Wickstead B."/>
            <person name="Alsmark U.C."/>
            <person name="Arrowsmith C."/>
            <person name="Atkin R.J."/>
            <person name="Barron A.J."/>
            <person name="Bringaud F."/>
            <person name="Brooks K."/>
            <person name="Carrington M."/>
            <person name="Cherevach I."/>
            <person name="Chillingworth T.J."/>
            <person name="Churcher C."/>
            <person name="Clark L.N."/>
            <person name="Corton C.H."/>
            <person name="Cronin A."/>
            <person name="Davies R.M."/>
            <person name="Doggett J."/>
            <person name="Djikeng A."/>
            <person name="Feldblyum T."/>
            <person name="Field M.C."/>
            <person name="Fraser A."/>
            <person name="Goodhead I."/>
            <person name="Hance Z."/>
            <person name="Harper D."/>
            <person name="Harris B.R."/>
            <person name="Hauser H."/>
            <person name="Hostetler J."/>
            <person name="Ivens A."/>
            <person name="Jagels K."/>
            <person name="Johnson D."/>
            <person name="Johnson J."/>
            <person name="Jones K."/>
            <person name="Kerhornou A.X."/>
            <person name="Koo H."/>
            <person name="Larke N."/>
            <person name="Landfear S."/>
            <person name="Larkin C."/>
            <person name="Leech V."/>
            <person name="Line A."/>
            <person name="Lord A."/>
            <person name="Macleod A."/>
            <person name="Mooney P.J."/>
            <person name="Moule S."/>
            <person name="Martin D.M."/>
            <person name="Morgan G.W."/>
            <person name="Mungall K."/>
            <person name="Norbertczak H."/>
            <person name="Ormond D."/>
            <person name="Pai G."/>
            <person name="Peacock C.S."/>
            <person name="Peterson J."/>
            <person name="Quail M.A."/>
            <person name="Rabbinowitsch E."/>
            <person name="Rajandream M.A."/>
            <person name="Reitter C."/>
            <person name="Salzberg S.L."/>
            <person name="Sanders M."/>
            <person name="Schobel S."/>
            <person name="Sharp S."/>
            <person name="Simmonds M."/>
            <person name="Simpson A.J."/>
            <person name="Tallon L."/>
            <person name="Turner C.M."/>
            <person name="Tait A."/>
            <person name="Tivey A.R."/>
            <person name="Van Aken S."/>
            <person name="Walker D."/>
            <person name="Wanless D."/>
            <person name="Wang S."/>
            <person name="White B."/>
            <person name="White O."/>
            <person name="Whitehead S."/>
            <person name="Woodward J."/>
            <person name="Wortman J."/>
            <person name="Adams M.D."/>
            <person name="Embley T.M."/>
            <person name="Gull K."/>
            <person name="Ullu E."/>
            <person name="Barry J.D."/>
            <person name="Fairlamb A.H."/>
            <person name="Opperdoes F."/>
            <person name="Barrell B.G."/>
            <person name="Donelson J.E."/>
            <person name="Hall N."/>
            <person name="Fraser C.M."/>
            <person name="Melville S.E."/>
            <person name="El-Sayed N.M."/>
        </authorList>
    </citation>
    <scope>NUCLEOTIDE SEQUENCE [LARGE SCALE GENOMIC DNA]</scope>
    <source>
        <strain evidence="10 11">927/4 GUTat10.1</strain>
    </source>
</reference>
<dbReference type="AlphaFoldDB" id="Q380W6"/>
<feature type="region of interest" description="Disordered" evidence="8">
    <location>
        <begin position="430"/>
        <end position="465"/>
    </location>
</feature>
<evidence type="ECO:0000256" key="6">
    <source>
        <dbReference type="ARBA" id="ARBA00023180"/>
    </source>
</evidence>
<dbReference type="EMBL" id="CH464491">
    <property type="protein sequence ID" value="EAN80665.1"/>
    <property type="molecule type" value="Genomic_DNA"/>
</dbReference>
<accession>Q380W6</accession>
<name>Q380W6_TRYB2</name>
<dbReference type="InterPro" id="IPR019609">
    <property type="entry name" value="Variant_surf_glycoprt_trypan_C"/>
</dbReference>
<dbReference type="GO" id="GO:0098552">
    <property type="term" value="C:side of membrane"/>
    <property type="evidence" value="ECO:0007669"/>
    <property type="project" value="UniProtKB-KW"/>
</dbReference>
<dbReference type="Pfam" id="PF10659">
    <property type="entry name" value="Trypan_glycop_C"/>
    <property type="match status" value="1"/>
</dbReference>